<dbReference type="EMBL" id="FSRL01000001">
    <property type="protein sequence ID" value="SIN86455.1"/>
    <property type="molecule type" value="Genomic_DNA"/>
</dbReference>
<dbReference type="SUPFAM" id="SSF50475">
    <property type="entry name" value="FMN-binding split barrel"/>
    <property type="match status" value="1"/>
</dbReference>
<dbReference type="InterPro" id="IPR012349">
    <property type="entry name" value="Split_barrel_FMN-bd"/>
</dbReference>
<dbReference type="AlphaFoldDB" id="A0A1N6ETU3"/>
<dbReference type="RefSeq" id="WP_074255204.1">
    <property type="nucleotide sequence ID" value="NZ_FSRL01000001.1"/>
</dbReference>
<evidence type="ECO:0000313" key="2">
    <source>
        <dbReference type="EMBL" id="SIN86455.1"/>
    </source>
</evidence>
<gene>
    <name evidence="2" type="ORF">SAMN05444002_1097</name>
</gene>
<dbReference type="InterPro" id="IPR052917">
    <property type="entry name" value="Stress-Dev_Protein"/>
</dbReference>
<dbReference type="PANTHER" id="PTHR34818:SF1">
    <property type="entry name" value="PROTEIN BLI-3"/>
    <property type="match status" value="1"/>
</dbReference>
<dbReference type="InterPro" id="IPR038725">
    <property type="entry name" value="YdaG_split_barrel_FMN-bd"/>
</dbReference>
<dbReference type="PANTHER" id="PTHR34818">
    <property type="entry name" value="PROTEIN BLI-3"/>
    <property type="match status" value="1"/>
</dbReference>
<organism evidence="2 3">
    <name type="scientific">Vannielia litorea</name>
    <dbReference type="NCBI Taxonomy" id="1217970"/>
    <lineage>
        <taxon>Bacteria</taxon>
        <taxon>Pseudomonadati</taxon>
        <taxon>Pseudomonadota</taxon>
        <taxon>Alphaproteobacteria</taxon>
        <taxon>Rhodobacterales</taxon>
        <taxon>Paracoccaceae</taxon>
        <taxon>Vannielia</taxon>
    </lineage>
</organism>
<dbReference type="STRING" id="1217970.SAMN05444002_1097"/>
<feature type="domain" description="General stress protein FMN-binding split barrel" evidence="1">
    <location>
        <begin position="16"/>
        <end position="158"/>
    </location>
</feature>
<evidence type="ECO:0000313" key="3">
    <source>
        <dbReference type="Proteomes" id="UP000184932"/>
    </source>
</evidence>
<name>A0A1N6ETU3_9RHOB</name>
<reference evidence="3" key="1">
    <citation type="submission" date="2016-11" db="EMBL/GenBank/DDBJ databases">
        <authorList>
            <person name="Varghese N."/>
            <person name="Submissions S."/>
        </authorList>
    </citation>
    <scope>NUCLEOTIDE SEQUENCE [LARGE SCALE GENOMIC DNA]</scope>
    <source>
        <strain evidence="3">DSM 29440</strain>
    </source>
</reference>
<keyword evidence="3" id="KW-1185">Reference proteome</keyword>
<dbReference type="Gene3D" id="2.30.110.10">
    <property type="entry name" value="Electron Transport, Fmn-binding Protein, Chain A"/>
    <property type="match status" value="1"/>
</dbReference>
<evidence type="ECO:0000259" key="1">
    <source>
        <dbReference type="Pfam" id="PF16242"/>
    </source>
</evidence>
<accession>A0A1N6ETU3</accession>
<dbReference type="Pfam" id="PF16242">
    <property type="entry name" value="Pyrid_ox_like"/>
    <property type="match status" value="1"/>
</dbReference>
<sequence>MTHHHSQHDTEALRRALFDALKDERTGMLAISDRDSHAQPMTHYFDEEARTLRFITANDTGLARDVGSGAQAHFTLTTRDREVFACMSGPITASEDRAKLEELWSPAAAMWFEGGIDDPRVLLLEMPLNEAAVWTVDANALQFGIEMLRANLGDHTPDLGDHAVINLAA</sequence>
<dbReference type="Proteomes" id="UP000184932">
    <property type="component" value="Unassembled WGS sequence"/>
</dbReference>
<protein>
    <submittedName>
        <fullName evidence="2">General stress protein 26</fullName>
    </submittedName>
</protein>
<proteinExistence type="predicted"/>